<keyword evidence="3" id="KW-0804">Transcription</keyword>
<dbReference type="OrthoDB" id="8524622at2"/>
<dbReference type="PROSITE" id="PS51078">
    <property type="entry name" value="ICLR_ED"/>
    <property type="match status" value="1"/>
</dbReference>
<dbReference type="Proteomes" id="UP000292445">
    <property type="component" value="Unassembled WGS sequence"/>
</dbReference>
<proteinExistence type="predicted"/>
<dbReference type="GO" id="GO:0003677">
    <property type="term" value="F:DNA binding"/>
    <property type="evidence" value="ECO:0007669"/>
    <property type="project" value="UniProtKB-KW"/>
</dbReference>
<evidence type="ECO:0000313" key="6">
    <source>
        <dbReference type="EMBL" id="RZS85013.1"/>
    </source>
</evidence>
<dbReference type="InterPro" id="IPR005471">
    <property type="entry name" value="Tscrpt_reg_IclR_N"/>
</dbReference>
<feature type="domain" description="IclR-ED" evidence="5">
    <location>
        <begin position="84"/>
        <end position="269"/>
    </location>
</feature>
<dbReference type="PROSITE" id="PS51077">
    <property type="entry name" value="HTH_ICLR"/>
    <property type="match status" value="1"/>
</dbReference>
<dbReference type="GO" id="GO:0045892">
    <property type="term" value="P:negative regulation of DNA-templated transcription"/>
    <property type="evidence" value="ECO:0007669"/>
    <property type="project" value="TreeGrafter"/>
</dbReference>
<keyword evidence="7" id="KW-1185">Reference proteome</keyword>
<dbReference type="InterPro" id="IPR029016">
    <property type="entry name" value="GAF-like_dom_sf"/>
</dbReference>
<feature type="domain" description="HTH iclR-type" evidence="4">
    <location>
        <begin position="21"/>
        <end position="83"/>
    </location>
</feature>
<gene>
    <name evidence="6" type="ORF">EV675_1035</name>
</gene>
<evidence type="ECO:0000259" key="4">
    <source>
        <dbReference type="PROSITE" id="PS51077"/>
    </source>
</evidence>
<dbReference type="SUPFAM" id="SSF46785">
    <property type="entry name" value="Winged helix' DNA-binding domain"/>
    <property type="match status" value="1"/>
</dbReference>
<comment type="caution">
    <text evidence="6">The sequence shown here is derived from an EMBL/GenBank/DDBJ whole genome shotgun (WGS) entry which is preliminary data.</text>
</comment>
<dbReference type="GO" id="GO:0003700">
    <property type="term" value="F:DNA-binding transcription factor activity"/>
    <property type="evidence" value="ECO:0007669"/>
    <property type="project" value="TreeGrafter"/>
</dbReference>
<dbReference type="SMART" id="SM00346">
    <property type="entry name" value="HTH_ICLR"/>
    <property type="match status" value="1"/>
</dbReference>
<evidence type="ECO:0000259" key="5">
    <source>
        <dbReference type="PROSITE" id="PS51078"/>
    </source>
</evidence>
<accession>A0A4Q7NJ97</accession>
<keyword evidence="2" id="KW-0238">DNA-binding</keyword>
<evidence type="ECO:0000256" key="2">
    <source>
        <dbReference type="ARBA" id="ARBA00023125"/>
    </source>
</evidence>
<dbReference type="PANTHER" id="PTHR30136">
    <property type="entry name" value="HELIX-TURN-HELIX TRANSCRIPTIONAL REGULATOR, ICLR FAMILY"/>
    <property type="match status" value="1"/>
</dbReference>
<dbReference type="InterPro" id="IPR036390">
    <property type="entry name" value="WH_DNA-bd_sf"/>
</dbReference>
<dbReference type="Pfam" id="PF09339">
    <property type="entry name" value="HTH_IclR"/>
    <property type="match status" value="1"/>
</dbReference>
<organism evidence="6 7">
    <name type="scientific">Pigmentiphaga kullae</name>
    <dbReference type="NCBI Taxonomy" id="151784"/>
    <lineage>
        <taxon>Bacteria</taxon>
        <taxon>Pseudomonadati</taxon>
        <taxon>Pseudomonadota</taxon>
        <taxon>Betaproteobacteria</taxon>
        <taxon>Burkholderiales</taxon>
        <taxon>Alcaligenaceae</taxon>
        <taxon>Pigmentiphaga</taxon>
    </lineage>
</organism>
<dbReference type="PANTHER" id="PTHR30136:SF8">
    <property type="entry name" value="TRANSCRIPTIONAL REGULATORY PROTEIN"/>
    <property type="match status" value="1"/>
</dbReference>
<reference evidence="6 7" key="1">
    <citation type="submission" date="2019-02" db="EMBL/GenBank/DDBJ databases">
        <title>Genomic Encyclopedia of Type Strains, Phase IV (KMG-IV): sequencing the most valuable type-strain genomes for metagenomic binning, comparative biology and taxonomic classification.</title>
        <authorList>
            <person name="Goeker M."/>
        </authorList>
    </citation>
    <scope>NUCLEOTIDE SEQUENCE [LARGE SCALE GENOMIC DNA]</scope>
    <source>
        <strain evidence="6 7">K24</strain>
    </source>
</reference>
<dbReference type="RefSeq" id="WP_130356314.1">
    <property type="nucleotide sequence ID" value="NZ_SGXC01000001.1"/>
</dbReference>
<protein>
    <submittedName>
        <fullName evidence="6">IclR family transcriptional regulator</fullName>
    </submittedName>
</protein>
<dbReference type="EMBL" id="SGXC01000001">
    <property type="protein sequence ID" value="RZS85013.1"/>
    <property type="molecule type" value="Genomic_DNA"/>
</dbReference>
<dbReference type="Gene3D" id="1.10.10.10">
    <property type="entry name" value="Winged helix-like DNA-binding domain superfamily/Winged helix DNA-binding domain"/>
    <property type="match status" value="1"/>
</dbReference>
<dbReference type="AlphaFoldDB" id="A0A4Q7NJ97"/>
<dbReference type="Gene3D" id="3.30.450.40">
    <property type="match status" value="1"/>
</dbReference>
<keyword evidence="1" id="KW-0805">Transcription regulation</keyword>
<evidence type="ECO:0000313" key="7">
    <source>
        <dbReference type="Proteomes" id="UP000292445"/>
    </source>
</evidence>
<dbReference type="Pfam" id="PF01614">
    <property type="entry name" value="IclR_C"/>
    <property type="match status" value="1"/>
</dbReference>
<dbReference type="InterPro" id="IPR050707">
    <property type="entry name" value="HTH_MetabolicPath_Reg"/>
</dbReference>
<evidence type="ECO:0000256" key="1">
    <source>
        <dbReference type="ARBA" id="ARBA00023015"/>
    </source>
</evidence>
<name>A0A4Q7NJ97_9BURK</name>
<dbReference type="SUPFAM" id="SSF55781">
    <property type="entry name" value="GAF domain-like"/>
    <property type="match status" value="1"/>
</dbReference>
<sequence length="275" mass="28822">MSASTPSKRATAPAVREKKGIQSIEVGVRVIDALSAATGSLPLRDIGKDAGISASQAHRYLTSFARSGLVVQDPATGHYGLGPQAMRWGVSAMTKTDAFTLASQALDRICTRLDLTGLLCVWGESGPTCVRLKRSTVLIGTDLGLGSVFPVLTSASGIAFMAHLPPAITKPFIQKEVARAKARGERISTADLDRMCQAVRARGHAEGHGHYVSNLSALAAPILDYQGAPSTVITLIFREPPGQAIVPGAAEIAAALVEETRGVSRSMGWKPGAQE</sequence>
<evidence type="ECO:0000256" key="3">
    <source>
        <dbReference type="ARBA" id="ARBA00023163"/>
    </source>
</evidence>
<dbReference type="InterPro" id="IPR036388">
    <property type="entry name" value="WH-like_DNA-bd_sf"/>
</dbReference>
<dbReference type="InterPro" id="IPR014757">
    <property type="entry name" value="Tscrpt_reg_IclR_C"/>
</dbReference>